<dbReference type="AlphaFoldDB" id="A0AAE0PR08"/>
<sequence length="100" mass="11425">MSEPDRGRAPRNVTVTFFTEGSFPVPSFSRFSPSSFPSFIPEALGNELRSHSSPLQLPSGRNIKKQKLCWSSRDSVVTRSSIQSIQWFIRSDWEIHRVKV</sequence>
<gene>
    <name evidence="1" type="ORF">QTP70_011134</name>
</gene>
<accession>A0AAE0PR08</accession>
<protein>
    <submittedName>
        <fullName evidence="1">Uncharacterized protein</fullName>
    </submittedName>
</protein>
<reference evidence="1" key="1">
    <citation type="submission" date="2023-06" db="EMBL/GenBank/DDBJ databases">
        <title>Male Hemibagrus guttatus genome.</title>
        <authorList>
            <person name="Bian C."/>
        </authorList>
    </citation>
    <scope>NUCLEOTIDE SEQUENCE</scope>
    <source>
        <strain evidence="1">Male_cb2023</strain>
        <tissue evidence="1">Muscle</tissue>
    </source>
</reference>
<keyword evidence="2" id="KW-1185">Reference proteome</keyword>
<comment type="caution">
    <text evidence="1">The sequence shown here is derived from an EMBL/GenBank/DDBJ whole genome shotgun (WGS) entry which is preliminary data.</text>
</comment>
<name>A0AAE0PR08_9TELE</name>
<evidence type="ECO:0000313" key="1">
    <source>
        <dbReference type="EMBL" id="KAK3506619.1"/>
    </source>
</evidence>
<dbReference type="Proteomes" id="UP001274896">
    <property type="component" value="Unassembled WGS sequence"/>
</dbReference>
<evidence type="ECO:0000313" key="2">
    <source>
        <dbReference type="Proteomes" id="UP001274896"/>
    </source>
</evidence>
<dbReference type="EMBL" id="JAUCMX010000030">
    <property type="protein sequence ID" value="KAK3506619.1"/>
    <property type="molecule type" value="Genomic_DNA"/>
</dbReference>
<organism evidence="1 2">
    <name type="scientific">Hemibagrus guttatus</name>
    <dbReference type="NCBI Taxonomy" id="175788"/>
    <lineage>
        <taxon>Eukaryota</taxon>
        <taxon>Metazoa</taxon>
        <taxon>Chordata</taxon>
        <taxon>Craniata</taxon>
        <taxon>Vertebrata</taxon>
        <taxon>Euteleostomi</taxon>
        <taxon>Actinopterygii</taxon>
        <taxon>Neopterygii</taxon>
        <taxon>Teleostei</taxon>
        <taxon>Ostariophysi</taxon>
        <taxon>Siluriformes</taxon>
        <taxon>Bagridae</taxon>
        <taxon>Hemibagrus</taxon>
    </lineage>
</organism>
<proteinExistence type="predicted"/>